<dbReference type="InterPro" id="IPR001845">
    <property type="entry name" value="HTH_ArsR_DNA-bd_dom"/>
</dbReference>
<feature type="domain" description="HTH arsR-type" evidence="1">
    <location>
        <begin position="1"/>
        <end position="91"/>
    </location>
</feature>
<dbReference type="CDD" id="cd00090">
    <property type="entry name" value="HTH_ARSR"/>
    <property type="match status" value="1"/>
</dbReference>
<sequence>MTDPLSRTFLALADPTRRAILARIAEGAQSVSALVAASHLSQPAISKHLKVLEEAGLIRRERVARTRPVHLRAEGLRPAGAWIDHYRKHWEGAFDRMDALIARLNEEAQGNGRQ</sequence>
<dbReference type="EMBL" id="JAANHS010000007">
    <property type="protein sequence ID" value="NHB77216.1"/>
    <property type="molecule type" value="Genomic_DNA"/>
</dbReference>
<organism evidence="2 3">
    <name type="scientific">Rhodobacter calidifons</name>
    <dbReference type="NCBI Taxonomy" id="2715277"/>
    <lineage>
        <taxon>Bacteria</taxon>
        <taxon>Pseudomonadati</taxon>
        <taxon>Pseudomonadota</taxon>
        <taxon>Alphaproteobacteria</taxon>
        <taxon>Rhodobacterales</taxon>
        <taxon>Rhodobacter group</taxon>
        <taxon>Rhodobacter</taxon>
    </lineage>
</organism>
<protein>
    <submittedName>
        <fullName evidence="2">Winged helix-turn-helix transcriptional regulator</fullName>
    </submittedName>
</protein>
<dbReference type="RefSeq" id="WP_166403245.1">
    <property type="nucleotide sequence ID" value="NZ_JAANHS010000007.1"/>
</dbReference>
<dbReference type="Pfam" id="PF01022">
    <property type="entry name" value="HTH_5"/>
    <property type="match status" value="1"/>
</dbReference>
<dbReference type="InterPro" id="IPR036390">
    <property type="entry name" value="WH_DNA-bd_sf"/>
</dbReference>
<gene>
    <name evidence="2" type="ORF">G8O29_10750</name>
</gene>
<evidence type="ECO:0000313" key="3">
    <source>
        <dbReference type="Proteomes" id="UP001515660"/>
    </source>
</evidence>
<dbReference type="SMART" id="SM00418">
    <property type="entry name" value="HTH_ARSR"/>
    <property type="match status" value="1"/>
</dbReference>
<dbReference type="SUPFAM" id="SSF46785">
    <property type="entry name" value="Winged helix' DNA-binding domain"/>
    <property type="match status" value="1"/>
</dbReference>
<dbReference type="InterPro" id="IPR011991">
    <property type="entry name" value="ArsR-like_HTH"/>
</dbReference>
<reference evidence="2 3" key="1">
    <citation type="journal article" date="2022" name="Microorganisms">
        <title>Genome Sequence and Characterization of a Xanthorhodopsin-Containing, Aerobic Anoxygenic Phototrophic Rhodobacter Species, Isolated from Mesophilic Conditions at Yellowstone National Park.</title>
        <authorList>
            <person name="Kyndt J.A."/>
            <person name="Robertson S."/>
            <person name="Shoffstall I.B."/>
            <person name="Ramaley R.F."/>
            <person name="Meyer T.E."/>
        </authorList>
    </citation>
    <scope>NUCLEOTIDE SEQUENCE [LARGE SCALE GENOMIC DNA]</scope>
    <source>
        <strain evidence="2 3">M37P</strain>
    </source>
</reference>
<dbReference type="Gene3D" id="1.10.10.10">
    <property type="entry name" value="Winged helix-like DNA-binding domain superfamily/Winged helix DNA-binding domain"/>
    <property type="match status" value="1"/>
</dbReference>
<dbReference type="PRINTS" id="PR00778">
    <property type="entry name" value="HTHARSR"/>
</dbReference>
<dbReference type="Proteomes" id="UP001515660">
    <property type="component" value="Unassembled WGS sequence"/>
</dbReference>
<dbReference type="InterPro" id="IPR036388">
    <property type="entry name" value="WH-like_DNA-bd_sf"/>
</dbReference>
<dbReference type="PROSITE" id="PS50987">
    <property type="entry name" value="HTH_ARSR_2"/>
    <property type="match status" value="1"/>
</dbReference>
<name>A0ABX0G7N1_9RHOB</name>
<keyword evidence="3" id="KW-1185">Reference proteome</keyword>
<dbReference type="NCBIfam" id="NF033788">
    <property type="entry name" value="HTH_metalloreg"/>
    <property type="match status" value="1"/>
</dbReference>
<accession>A0ABX0G7N1</accession>
<evidence type="ECO:0000313" key="2">
    <source>
        <dbReference type="EMBL" id="NHB77216.1"/>
    </source>
</evidence>
<evidence type="ECO:0000259" key="1">
    <source>
        <dbReference type="PROSITE" id="PS50987"/>
    </source>
</evidence>
<comment type="caution">
    <text evidence="2">The sequence shown here is derived from an EMBL/GenBank/DDBJ whole genome shotgun (WGS) entry which is preliminary data.</text>
</comment>
<dbReference type="PANTHER" id="PTHR38600:SF2">
    <property type="entry name" value="SLL0088 PROTEIN"/>
    <property type="match status" value="1"/>
</dbReference>
<proteinExistence type="predicted"/>
<dbReference type="PANTHER" id="PTHR38600">
    <property type="entry name" value="TRANSCRIPTIONAL REGULATORY PROTEIN"/>
    <property type="match status" value="1"/>
</dbReference>